<dbReference type="Gene3D" id="2.120.10.30">
    <property type="entry name" value="TolB, C-terminal domain"/>
    <property type="match status" value="1"/>
</dbReference>
<dbReference type="InterPro" id="IPR011042">
    <property type="entry name" value="6-blade_b-propeller_TolB-like"/>
</dbReference>
<reference evidence="2" key="1">
    <citation type="submission" date="2011-06" db="EMBL/GenBank/DDBJ databases">
        <title>Complete genome sequence of Paenibacillus mucilaginosus KNP414.</title>
        <authorList>
            <person name="Wang J."/>
            <person name="Hu S."/>
            <person name="Hu X."/>
            <person name="Zhang B."/>
            <person name="Dong D."/>
            <person name="Zhang S."/>
            <person name="Zhao K."/>
            <person name="Wu D."/>
        </authorList>
    </citation>
    <scope>NUCLEOTIDE SEQUENCE [LARGE SCALE GENOMIC DNA]</scope>
    <source>
        <strain evidence="2">KNP414</strain>
    </source>
</reference>
<evidence type="ECO:0000313" key="1">
    <source>
        <dbReference type="EMBL" id="AEI40308.1"/>
    </source>
</evidence>
<proteinExistence type="predicted"/>
<dbReference type="SUPFAM" id="SSF82171">
    <property type="entry name" value="DPP6 N-terminal domain-like"/>
    <property type="match status" value="1"/>
</dbReference>
<name>F8FQ88_PAEMK</name>
<protein>
    <submittedName>
        <fullName evidence="1">Uncharacterized protein</fullName>
    </submittedName>
</protein>
<organism evidence="1 2">
    <name type="scientific">Paenibacillus mucilaginosus (strain KNP414)</name>
    <dbReference type="NCBI Taxonomy" id="1036673"/>
    <lineage>
        <taxon>Bacteria</taxon>
        <taxon>Bacillati</taxon>
        <taxon>Bacillota</taxon>
        <taxon>Bacilli</taxon>
        <taxon>Bacillales</taxon>
        <taxon>Paenibacillaceae</taxon>
        <taxon>Paenibacillus</taxon>
    </lineage>
</organism>
<reference evidence="1 2" key="2">
    <citation type="journal article" date="2013" name="Genome Announc.">
        <title>Genome Sequence of Growth-Improving Paenibacillus mucilaginosus Strain KNP414.</title>
        <authorList>
            <person name="Lu J.J."/>
            <person name="Wang J.F."/>
            <person name="Hu X.F."/>
        </authorList>
    </citation>
    <scope>NUCLEOTIDE SEQUENCE [LARGE SCALE GENOMIC DNA]</scope>
    <source>
        <strain evidence="1 2">KNP414</strain>
    </source>
</reference>
<dbReference type="PATRIC" id="fig|1036673.3.peg.1553"/>
<gene>
    <name evidence="1" type="ordered locus">KNP414_01746</name>
</gene>
<dbReference type="Proteomes" id="UP000006620">
    <property type="component" value="Chromosome"/>
</dbReference>
<sequence>MYISNKFPIYQKYAPSVPTYCVTPAEGRVIHRFFDTSPFSPSGRYLGLFRMPFEDRNPQPGDEGEIVLVDLWSGEERIVGRTCGWESQVGANVQWGASDEELYYNDVDTSAWQAHGIKLNPFTGKTSVLDHGIFMISPDGNLSATTCPVRARRTQIGYGVMLPDRRVPVNSGLPEDDGLYITDTATGKGRLLVSIRRMLEELHDKGKLNMEDYLNGESYGFQCKWNPQGTRLLFVLRSFSRDRTSRKNHVITMKRDGTDIQLAIPSHVWAKGGHHINWTPDGEHLTMNLNMDGQGLRFVKVRYDGVGLHKLLDDVVGSGHPTVHPDGIHLLTDAYLEDTVAFGDGTVPLRLVHLHSGEDRVLVRVPTQQPFDFTLRVDPHPAWDRDFSRIAFNAFVGGTRRVFVADLRGPFITG</sequence>
<accession>F8FQ88</accession>
<dbReference type="KEGG" id="pms:KNP414_01746"/>
<dbReference type="HOGENOM" id="CLU_668760_0_0_9"/>
<dbReference type="RefSeq" id="WP_013915470.1">
    <property type="nucleotide sequence ID" value="NC_015690.1"/>
</dbReference>
<dbReference type="EMBL" id="CP002869">
    <property type="protein sequence ID" value="AEI40308.1"/>
    <property type="molecule type" value="Genomic_DNA"/>
</dbReference>
<evidence type="ECO:0000313" key="2">
    <source>
        <dbReference type="Proteomes" id="UP000006620"/>
    </source>
</evidence>
<dbReference type="AlphaFoldDB" id="F8FQ88"/>